<feature type="transmembrane region" description="Helical" evidence="9">
    <location>
        <begin position="333"/>
        <end position="351"/>
    </location>
</feature>
<feature type="transmembrane region" description="Helical" evidence="9">
    <location>
        <begin position="304"/>
        <end position="327"/>
    </location>
</feature>
<comment type="function">
    <text evidence="1">Part of the ABC transporter complex LptBFG involved in the translocation of lipopolysaccharide (LPS) from the inner membrane to the outer membrane.</text>
</comment>
<evidence type="ECO:0000256" key="6">
    <source>
        <dbReference type="ARBA" id="ARBA00022989"/>
    </source>
</evidence>
<evidence type="ECO:0000256" key="5">
    <source>
        <dbReference type="ARBA" id="ARBA00022692"/>
    </source>
</evidence>
<dbReference type="Proteomes" id="UP000731465">
    <property type="component" value="Unassembled WGS sequence"/>
</dbReference>
<proteinExistence type="inferred from homology"/>
<comment type="subcellular location">
    <subcellularLocation>
        <location evidence="2">Cell membrane</location>
        <topology evidence="2">Multi-pass membrane protein</topology>
    </subcellularLocation>
</comment>
<keyword evidence="7 9" id="KW-0472">Membrane</keyword>
<evidence type="ECO:0000313" key="11">
    <source>
        <dbReference type="Proteomes" id="UP000731465"/>
    </source>
</evidence>
<dbReference type="Pfam" id="PF03739">
    <property type="entry name" value="LptF_LptG"/>
    <property type="match status" value="1"/>
</dbReference>
<feature type="transmembrane region" description="Helical" evidence="9">
    <location>
        <begin position="274"/>
        <end position="292"/>
    </location>
</feature>
<sequence length="355" mass="39784">MYSILDRYVGKNVILSILLVSVCLTLFAALIQLIDGLRYIGRGNIDFLFVLYYVGLKLPSIYVTFFPIAILIGCVVGLGLMARNSEIIILQSIGLSKLSIGLSCVKSVLPFILVVVFIGETLAPYYDRKSESEFDKMSNTIGISVTNAGAWVKENNNFYGIAAIINGKKMAGVVRYEFDYSGQLKSFRKASSGELVDGKWKMKNVIVQEMNDNEVKNYFMNEEEWPLNVTEKRLSILCELSESMSVLQLYDYIKYIETNGVDSSRYRLSFYSKIISPFIMLVMMLLALSTIFGPLRSMNMGARILAGITLGFAYYVLNQIVAPFSLVYGIPPFFGAIFASVVFAILAVYLLRRKS</sequence>
<dbReference type="PANTHER" id="PTHR33529">
    <property type="entry name" value="SLR0882 PROTEIN-RELATED"/>
    <property type="match status" value="1"/>
</dbReference>
<evidence type="ECO:0000256" key="1">
    <source>
        <dbReference type="ARBA" id="ARBA00002265"/>
    </source>
</evidence>
<keyword evidence="11" id="KW-1185">Reference proteome</keyword>
<evidence type="ECO:0000313" key="10">
    <source>
        <dbReference type="EMBL" id="MBW7570679.1"/>
    </source>
</evidence>
<name>A0ABS7DHA8_9GAMM</name>
<dbReference type="InterPro" id="IPR005495">
    <property type="entry name" value="LptG/LptF_permease"/>
</dbReference>
<organism evidence="10 11">
    <name type="scientific">Succinivibrio faecicola</name>
    <dbReference type="NCBI Taxonomy" id="2820300"/>
    <lineage>
        <taxon>Bacteria</taxon>
        <taxon>Pseudomonadati</taxon>
        <taxon>Pseudomonadota</taxon>
        <taxon>Gammaproteobacteria</taxon>
        <taxon>Aeromonadales</taxon>
        <taxon>Succinivibrionaceae</taxon>
        <taxon>Succinivibrio</taxon>
    </lineage>
</organism>
<comment type="similarity">
    <text evidence="3">Belongs to the LptF/LptG family.</text>
</comment>
<evidence type="ECO:0000256" key="9">
    <source>
        <dbReference type="SAM" id="Phobius"/>
    </source>
</evidence>
<gene>
    <name evidence="10" type="primary">lptG</name>
    <name evidence="10" type="ORF">J5V48_07210</name>
</gene>
<reference evidence="10 11" key="1">
    <citation type="submission" date="2021-03" db="EMBL/GenBank/DDBJ databases">
        <title>Succinivibrio sp. nov. isolated from feces of cow.</title>
        <authorList>
            <person name="Choi J.-Y."/>
        </authorList>
    </citation>
    <scope>NUCLEOTIDE SEQUENCE [LARGE SCALE GENOMIC DNA]</scope>
    <source>
        <strain evidence="10 11">AGMB01872</strain>
    </source>
</reference>
<feature type="transmembrane region" description="Helical" evidence="9">
    <location>
        <begin position="94"/>
        <end position="118"/>
    </location>
</feature>
<feature type="transmembrane region" description="Helical" evidence="9">
    <location>
        <begin position="61"/>
        <end position="82"/>
    </location>
</feature>
<comment type="subunit">
    <text evidence="8">Component of the lipopolysaccharide transport and assembly complex. The LptBFG transporter is composed of two ATP-binding proteins (LptB) and two transmembrane proteins (LptF and LptG).</text>
</comment>
<evidence type="ECO:0000256" key="3">
    <source>
        <dbReference type="ARBA" id="ARBA00007725"/>
    </source>
</evidence>
<accession>A0ABS7DHA8</accession>
<keyword evidence="6 9" id="KW-1133">Transmembrane helix</keyword>
<dbReference type="RefSeq" id="WP_219937901.1">
    <property type="nucleotide sequence ID" value="NZ_JAGFNY010000025.1"/>
</dbReference>
<protein>
    <submittedName>
        <fullName evidence="10">LPS export ABC transporter permease LptG</fullName>
    </submittedName>
</protein>
<evidence type="ECO:0000256" key="2">
    <source>
        <dbReference type="ARBA" id="ARBA00004651"/>
    </source>
</evidence>
<dbReference type="NCBIfam" id="TIGR04408">
    <property type="entry name" value="LptG_lptG"/>
    <property type="match status" value="1"/>
</dbReference>
<evidence type="ECO:0000256" key="7">
    <source>
        <dbReference type="ARBA" id="ARBA00023136"/>
    </source>
</evidence>
<keyword evidence="5 9" id="KW-0812">Transmembrane</keyword>
<comment type="caution">
    <text evidence="10">The sequence shown here is derived from an EMBL/GenBank/DDBJ whole genome shotgun (WGS) entry which is preliminary data.</text>
</comment>
<dbReference type="EMBL" id="JAGFNY010000025">
    <property type="protein sequence ID" value="MBW7570679.1"/>
    <property type="molecule type" value="Genomic_DNA"/>
</dbReference>
<keyword evidence="4" id="KW-1003">Cell membrane</keyword>
<dbReference type="PANTHER" id="PTHR33529:SF2">
    <property type="entry name" value="LIPOPOLYSACCHARIDE EXPORT SYSTEM PERMEASE PROTEIN LPTG"/>
    <property type="match status" value="1"/>
</dbReference>
<evidence type="ECO:0000256" key="4">
    <source>
        <dbReference type="ARBA" id="ARBA00022475"/>
    </source>
</evidence>
<feature type="transmembrane region" description="Helical" evidence="9">
    <location>
        <begin position="12"/>
        <end position="34"/>
    </location>
</feature>
<dbReference type="InterPro" id="IPR030923">
    <property type="entry name" value="LptG"/>
</dbReference>
<evidence type="ECO:0000256" key="8">
    <source>
        <dbReference type="ARBA" id="ARBA00026081"/>
    </source>
</evidence>